<dbReference type="EMBL" id="JABBHS010000198">
    <property type="protein sequence ID" value="MBU2722910.1"/>
    <property type="molecule type" value="Genomic_DNA"/>
</dbReference>
<evidence type="ECO:0000313" key="2">
    <source>
        <dbReference type="Proteomes" id="UP000887300"/>
    </source>
</evidence>
<dbReference type="RefSeq" id="WP_215886135.1">
    <property type="nucleotide sequence ID" value="NZ_CP134225.1"/>
</dbReference>
<evidence type="ECO:0000313" key="1">
    <source>
        <dbReference type="EMBL" id="MBU2722910.1"/>
    </source>
</evidence>
<accession>A0A8X8G8R9</accession>
<dbReference type="AlphaFoldDB" id="A0A8X8G8R9"/>
<name>A0A8X8G8R9_ACIFI</name>
<dbReference type="Proteomes" id="UP000887300">
    <property type="component" value="Unassembled WGS sequence"/>
</dbReference>
<organism evidence="1 2">
    <name type="scientific">Acidithiobacillus ferridurans</name>
    <dbReference type="NCBI Taxonomy" id="1232575"/>
    <lineage>
        <taxon>Bacteria</taxon>
        <taxon>Pseudomonadati</taxon>
        <taxon>Pseudomonadota</taxon>
        <taxon>Acidithiobacillia</taxon>
        <taxon>Acidithiobacillales</taxon>
        <taxon>Acidithiobacillaceae</taxon>
        <taxon>Acidithiobacillus</taxon>
    </lineage>
</organism>
<comment type="caution">
    <text evidence="1">The sequence shown here is derived from an EMBL/GenBank/DDBJ whole genome shotgun (WGS) entry which is preliminary data.</text>
</comment>
<sequence>MNHAQKIALLSYEDGRYQNLKDVEEAWAANDPLFITILNILEAADDGATALLTAIAKIEHVAFSIENARRK</sequence>
<reference evidence="1" key="1">
    <citation type="journal article" date="2021" name="ISME J.">
        <title>Genomic evolution of the class Acidithiobacillia: deep-branching Proteobacteria living in extreme acidic conditions.</title>
        <authorList>
            <person name="Moya-Beltran A."/>
            <person name="Beard S."/>
            <person name="Rojas-Villalobos C."/>
            <person name="Issotta F."/>
            <person name="Gallardo Y."/>
            <person name="Ulloa R."/>
            <person name="Giaveno A."/>
            <person name="Degli Esposti M."/>
            <person name="Johnson D.B."/>
            <person name="Quatrini R."/>
        </authorList>
    </citation>
    <scope>NUCLEOTIDE SEQUENCE</scope>
    <source>
        <strain evidence="1">DSM 583</strain>
    </source>
</reference>
<protein>
    <submittedName>
        <fullName evidence="1">Uncharacterized protein</fullName>
    </submittedName>
</protein>
<proteinExistence type="predicted"/>
<gene>
    <name evidence="1" type="ORF">HF568_06740</name>
</gene>